<dbReference type="PANTHER" id="PTHR42781:SF8">
    <property type="entry name" value="BICARBONATE TRANSPORT ATP-BINDING PROTEIN CMPC"/>
    <property type="match status" value="1"/>
</dbReference>
<dbReference type="AlphaFoldDB" id="A0A9D1PGZ3"/>
<reference evidence="5" key="2">
    <citation type="submission" date="2021-04" db="EMBL/GenBank/DDBJ databases">
        <authorList>
            <person name="Gilroy R."/>
        </authorList>
    </citation>
    <scope>NUCLEOTIDE SEQUENCE</scope>
    <source>
        <strain evidence="5">CHK193-4272</strain>
    </source>
</reference>
<dbReference type="InterPro" id="IPR017871">
    <property type="entry name" value="ABC_transporter-like_CS"/>
</dbReference>
<dbReference type="SUPFAM" id="SSF52540">
    <property type="entry name" value="P-loop containing nucleoside triphosphate hydrolases"/>
    <property type="match status" value="1"/>
</dbReference>
<dbReference type="PROSITE" id="PS50893">
    <property type="entry name" value="ABC_TRANSPORTER_2"/>
    <property type="match status" value="1"/>
</dbReference>
<keyword evidence="2" id="KW-0547">Nucleotide-binding</keyword>
<evidence type="ECO:0000313" key="5">
    <source>
        <dbReference type="EMBL" id="HIV61253.1"/>
    </source>
</evidence>
<dbReference type="Proteomes" id="UP000886808">
    <property type="component" value="Unassembled WGS sequence"/>
</dbReference>
<organism evidence="5 6">
    <name type="scientific">Candidatus Butyricicoccus avistercoris</name>
    <dbReference type="NCBI Taxonomy" id="2838518"/>
    <lineage>
        <taxon>Bacteria</taxon>
        <taxon>Bacillati</taxon>
        <taxon>Bacillota</taxon>
        <taxon>Clostridia</taxon>
        <taxon>Eubacteriales</taxon>
        <taxon>Butyricicoccaceae</taxon>
        <taxon>Butyricicoccus</taxon>
    </lineage>
</organism>
<evidence type="ECO:0000256" key="1">
    <source>
        <dbReference type="ARBA" id="ARBA00022448"/>
    </source>
</evidence>
<dbReference type="GO" id="GO:0005524">
    <property type="term" value="F:ATP binding"/>
    <property type="evidence" value="ECO:0007669"/>
    <property type="project" value="UniProtKB-KW"/>
</dbReference>
<dbReference type="SMART" id="SM00382">
    <property type="entry name" value="AAA"/>
    <property type="match status" value="1"/>
</dbReference>
<dbReference type="InterPro" id="IPR003593">
    <property type="entry name" value="AAA+_ATPase"/>
</dbReference>
<sequence>MQDIKIENICKAYGEKQVLNNFSACFEYGKITCIMGKSGAGKTTLFRILMNLEKQDSGTITGLENKKIRAVFQEDRLCEELDAISNIRLVNTKNDKKTVQNALCKMGITENKLVSTLSGGMKRRVSILRALMSEFDVLFLDEPLKGLDKDTKQLVLHEMEHYFQNKTVIMITHEIEEAEFFGGKIIGVEV</sequence>
<keyword evidence="1" id="KW-0813">Transport</keyword>
<name>A0A9D1PGZ3_9FIRM</name>
<evidence type="ECO:0000256" key="2">
    <source>
        <dbReference type="ARBA" id="ARBA00022741"/>
    </source>
</evidence>
<keyword evidence="3 5" id="KW-0067">ATP-binding</keyword>
<reference evidence="5" key="1">
    <citation type="journal article" date="2021" name="PeerJ">
        <title>Extensive microbial diversity within the chicken gut microbiome revealed by metagenomics and culture.</title>
        <authorList>
            <person name="Gilroy R."/>
            <person name="Ravi A."/>
            <person name="Getino M."/>
            <person name="Pursley I."/>
            <person name="Horton D.L."/>
            <person name="Alikhan N.F."/>
            <person name="Baker D."/>
            <person name="Gharbi K."/>
            <person name="Hall N."/>
            <person name="Watson M."/>
            <person name="Adriaenssens E.M."/>
            <person name="Foster-Nyarko E."/>
            <person name="Jarju S."/>
            <person name="Secka A."/>
            <person name="Antonio M."/>
            <person name="Oren A."/>
            <person name="Chaudhuri R.R."/>
            <person name="La Ragione R."/>
            <person name="Hildebrand F."/>
            <person name="Pallen M.J."/>
        </authorList>
    </citation>
    <scope>NUCLEOTIDE SEQUENCE</scope>
    <source>
        <strain evidence="5">CHK193-4272</strain>
    </source>
</reference>
<dbReference type="PANTHER" id="PTHR42781">
    <property type="entry name" value="SPERMIDINE/PUTRESCINE IMPORT ATP-BINDING PROTEIN POTA"/>
    <property type="match status" value="1"/>
</dbReference>
<dbReference type="Pfam" id="PF00005">
    <property type="entry name" value="ABC_tran"/>
    <property type="match status" value="1"/>
</dbReference>
<dbReference type="InterPro" id="IPR003439">
    <property type="entry name" value="ABC_transporter-like_ATP-bd"/>
</dbReference>
<dbReference type="PROSITE" id="PS00211">
    <property type="entry name" value="ABC_TRANSPORTER_1"/>
    <property type="match status" value="1"/>
</dbReference>
<feature type="domain" description="ABC transporter" evidence="4">
    <location>
        <begin position="4"/>
        <end position="190"/>
    </location>
</feature>
<dbReference type="InterPro" id="IPR050093">
    <property type="entry name" value="ABC_SmlMolc_Importer"/>
</dbReference>
<evidence type="ECO:0000256" key="3">
    <source>
        <dbReference type="ARBA" id="ARBA00022840"/>
    </source>
</evidence>
<gene>
    <name evidence="5" type="ORF">H9746_00135</name>
</gene>
<accession>A0A9D1PGZ3</accession>
<dbReference type="Gene3D" id="3.40.50.300">
    <property type="entry name" value="P-loop containing nucleotide triphosphate hydrolases"/>
    <property type="match status" value="1"/>
</dbReference>
<comment type="caution">
    <text evidence="5">The sequence shown here is derived from an EMBL/GenBank/DDBJ whole genome shotgun (WGS) entry which is preliminary data.</text>
</comment>
<dbReference type="EMBL" id="DXIE01000003">
    <property type="protein sequence ID" value="HIV61253.1"/>
    <property type="molecule type" value="Genomic_DNA"/>
</dbReference>
<proteinExistence type="predicted"/>
<evidence type="ECO:0000259" key="4">
    <source>
        <dbReference type="PROSITE" id="PS50893"/>
    </source>
</evidence>
<dbReference type="GO" id="GO:0016887">
    <property type="term" value="F:ATP hydrolysis activity"/>
    <property type="evidence" value="ECO:0007669"/>
    <property type="project" value="InterPro"/>
</dbReference>
<dbReference type="InterPro" id="IPR027417">
    <property type="entry name" value="P-loop_NTPase"/>
</dbReference>
<protein>
    <submittedName>
        <fullName evidence="5">ATP-binding cassette domain-containing protein</fullName>
    </submittedName>
</protein>
<evidence type="ECO:0000313" key="6">
    <source>
        <dbReference type="Proteomes" id="UP000886808"/>
    </source>
</evidence>